<name>A0A183ELH2_9BILA</name>
<proteinExistence type="predicted"/>
<reference evidence="4" key="1">
    <citation type="submission" date="2016-06" db="UniProtKB">
        <authorList>
            <consortium name="WormBaseParasite"/>
        </authorList>
    </citation>
    <scope>IDENTIFICATION</scope>
</reference>
<feature type="compositionally biased region" description="Low complexity" evidence="1">
    <location>
        <begin position="72"/>
        <end position="91"/>
    </location>
</feature>
<dbReference type="Proteomes" id="UP000271098">
    <property type="component" value="Unassembled WGS sequence"/>
</dbReference>
<feature type="region of interest" description="Disordered" evidence="1">
    <location>
        <begin position="72"/>
        <end position="126"/>
    </location>
</feature>
<dbReference type="WBParaSite" id="GPUH_0002184001-mRNA-1">
    <property type="protein sequence ID" value="GPUH_0002184001-mRNA-1"/>
    <property type="gene ID" value="GPUH_0002184001"/>
</dbReference>
<protein>
    <submittedName>
        <fullName evidence="4">Protein muscleblind</fullName>
    </submittedName>
</protein>
<reference evidence="2 3" key="2">
    <citation type="submission" date="2018-11" db="EMBL/GenBank/DDBJ databases">
        <authorList>
            <consortium name="Pathogen Informatics"/>
        </authorList>
    </citation>
    <scope>NUCLEOTIDE SEQUENCE [LARGE SCALE GENOMIC DNA]</scope>
</reference>
<dbReference type="EMBL" id="UYRT01093547">
    <property type="protein sequence ID" value="VDN38974.1"/>
    <property type="molecule type" value="Genomic_DNA"/>
</dbReference>
<evidence type="ECO:0000313" key="3">
    <source>
        <dbReference type="Proteomes" id="UP000271098"/>
    </source>
</evidence>
<organism evidence="4">
    <name type="scientific">Gongylonema pulchrum</name>
    <dbReference type="NCBI Taxonomy" id="637853"/>
    <lineage>
        <taxon>Eukaryota</taxon>
        <taxon>Metazoa</taxon>
        <taxon>Ecdysozoa</taxon>
        <taxon>Nematoda</taxon>
        <taxon>Chromadorea</taxon>
        <taxon>Rhabditida</taxon>
        <taxon>Spirurina</taxon>
        <taxon>Spiruromorpha</taxon>
        <taxon>Spiruroidea</taxon>
        <taxon>Gongylonematidae</taxon>
        <taxon>Gongylonema</taxon>
    </lineage>
</organism>
<sequence>MMDEGDDYVPQISQLDYSLMAGGPAALQADAAGIYGQPSPQMPLQHIQYGGEPAPIHPCQMPNPLAPQMMHQPQQVMPPAAPQMQPSVVPRPKVPRRRKNATNVEQQQQQQQQQQQTPAAQAMLPPSPVPRHQYMGAMSPMQSMAAMSQNPLMAHMRPAGTGLQMQQQMLPGKHPGP</sequence>
<keyword evidence="3" id="KW-1185">Reference proteome</keyword>
<evidence type="ECO:0000256" key="1">
    <source>
        <dbReference type="SAM" id="MobiDB-lite"/>
    </source>
</evidence>
<dbReference type="AlphaFoldDB" id="A0A183ELH2"/>
<evidence type="ECO:0000313" key="2">
    <source>
        <dbReference type="EMBL" id="VDN38974.1"/>
    </source>
</evidence>
<evidence type="ECO:0000313" key="4">
    <source>
        <dbReference type="WBParaSite" id="GPUH_0002184001-mRNA-1"/>
    </source>
</evidence>
<accession>A0A183ELH2</accession>
<gene>
    <name evidence="2" type="ORF">GPUH_LOCUS21813</name>
</gene>
<feature type="compositionally biased region" description="Low complexity" evidence="1">
    <location>
        <begin position="106"/>
        <end position="116"/>
    </location>
</feature>